<dbReference type="Proteomes" id="UP000272400">
    <property type="component" value="Unassembled WGS sequence"/>
</dbReference>
<name>A0A3N1CMR3_9ACTN</name>
<organism evidence="1 2">
    <name type="scientific">Actinocorallia herbida</name>
    <dbReference type="NCBI Taxonomy" id="58109"/>
    <lineage>
        <taxon>Bacteria</taxon>
        <taxon>Bacillati</taxon>
        <taxon>Actinomycetota</taxon>
        <taxon>Actinomycetes</taxon>
        <taxon>Streptosporangiales</taxon>
        <taxon>Thermomonosporaceae</taxon>
        <taxon>Actinocorallia</taxon>
    </lineage>
</organism>
<comment type="caution">
    <text evidence="1">The sequence shown here is derived from an EMBL/GenBank/DDBJ whole genome shotgun (WGS) entry which is preliminary data.</text>
</comment>
<dbReference type="InterPro" id="IPR029052">
    <property type="entry name" value="Metallo-depent_PP-like"/>
</dbReference>
<dbReference type="SUPFAM" id="SSF56300">
    <property type="entry name" value="Metallo-dependent phosphatases"/>
    <property type="match status" value="1"/>
</dbReference>
<dbReference type="EMBL" id="RJKE01000001">
    <property type="protein sequence ID" value="ROO82616.1"/>
    <property type="molecule type" value="Genomic_DNA"/>
</dbReference>
<sequence>MAGDWHGNTAWALNLIRRLPELLPGEETPLVLQLGDFGVWPGPRGDKYLRKLDRILGDVGGVLGFVDGNHEWFPALEQIPTVAGKGWLRDRIWHLRRGHRWTWHDRTWCALGGAVSLDKAMRTEGLDWWPQEEITPAQVHHVAHDGPVDVLVTHECPAAVLHEFPAPPSWWAAEDLVRNTQHRVRLQTVVDEVRPGWLFHGHLHRGYHRHLPTPREGGLHVHGLDADRAAAGAWLVLNVQTMEVEQIHGAGSVRE</sequence>
<gene>
    <name evidence="1" type="ORF">EDD29_0097</name>
</gene>
<evidence type="ECO:0000313" key="1">
    <source>
        <dbReference type="EMBL" id="ROO82616.1"/>
    </source>
</evidence>
<evidence type="ECO:0000313" key="2">
    <source>
        <dbReference type="Proteomes" id="UP000272400"/>
    </source>
</evidence>
<protein>
    <recommendedName>
        <fullName evidence="3">Calcineurin-like phosphoesterase family protein</fullName>
    </recommendedName>
</protein>
<reference evidence="1 2" key="1">
    <citation type="submission" date="2018-11" db="EMBL/GenBank/DDBJ databases">
        <title>Sequencing the genomes of 1000 actinobacteria strains.</title>
        <authorList>
            <person name="Klenk H.-P."/>
        </authorList>
    </citation>
    <scope>NUCLEOTIDE SEQUENCE [LARGE SCALE GENOMIC DNA]</scope>
    <source>
        <strain evidence="1 2">DSM 44254</strain>
    </source>
</reference>
<keyword evidence="2" id="KW-1185">Reference proteome</keyword>
<accession>A0A3N1CMR3</accession>
<evidence type="ECO:0008006" key="3">
    <source>
        <dbReference type="Google" id="ProtNLM"/>
    </source>
</evidence>
<dbReference type="AlphaFoldDB" id="A0A3N1CMR3"/>
<proteinExistence type="predicted"/>
<dbReference type="Gene3D" id="3.60.21.10">
    <property type="match status" value="1"/>
</dbReference>